<feature type="transmembrane region" description="Helical" evidence="1">
    <location>
        <begin position="7"/>
        <end position="25"/>
    </location>
</feature>
<proteinExistence type="predicted"/>
<sequence length="51" mass="5750">MNLDYDTAVIMLAITFPLVMTWLLVSGELELWAYLGIYGICLWGLGALKKE</sequence>
<keyword evidence="1" id="KW-1133">Transmembrane helix</keyword>
<dbReference type="EMBL" id="DS989857">
    <property type="protein sequence ID" value="EDX73552.1"/>
    <property type="molecule type" value="Genomic_DNA"/>
</dbReference>
<organism evidence="2 3">
    <name type="scientific">Coleofasciculus chthonoplastes PCC 7420</name>
    <dbReference type="NCBI Taxonomy" id="118168"/>
    <lineage>
        <taxon>Bacteria</taxon>
        <taxon>Bacillati</taxon>
        <taxon>Cyanobacteriota</taxon>
        <taxon>Cyanophyceae</taxon>
        <taxon>Coleofasciculales</taxon>
        <taxon>Coleofasciculaceae</taxon>
        <taxon>Coleofasciculus</taxon>
    </lineage>
</organism>
<keyword evidence="1" id="KW-0812">Transmembrane</keyword>
<gene>
    <name evidence="2" type="ORF">MC7420_3726</name>
</gene>
<dbReference type="HOGENOM" id="CLU_3097649_0_0_3"/>
<dbReference type="Proteomes" id="UP000003835">
    <property type="component" value="Unassembled WGS sequence"/>
</dbReference>
<dbReference type="AlphaFoldDB" id="B4VWY2"/>
<evidence type="ECO:0000313" key="2">
    <source>
        <dbReference type="EMBL" id="EDX73552.1"/>
    </source>
</evidence>
<evidence type="ECO:0000313" key="3">
    <source>
        <dbReference type="Proteomes" id="UP000003835"/>
    </source>
</evidence>
<keyword evidence="1" id="KW-0472">Membrane</keyword>
<dbReference type="RefSeq" id="WP_006103253.1">
    <property type="nucleotide sequence ID" value="NZ_DS989857.1"/>
</dbReference>
<name>B4VWY2_9CYAN</name>
<protein>
    <submittedName>
        <fullName evidence="2">Uncharacterized protein</fullName>
    </submittedName>
</protein>
<feature type="transmembrane region" description="Helical" evidence="1">
    <location>
        <begin position="31"/>
        <end position="48"/>
    </location>
</feature>
<evidence type="ECO:0000256" key="1">
    <source>
        <dbReference type="SAM" id="Phobius"/>
    </source>
</evidence>
<keyword evidence="3" id="KW-1185">Reference proteome</keyword>
<accession>B4VWY2</accession>
<dbReference type="OrthoDB" id="9963096at2"/>
<dbReference type="STRING" id="118168.MC7420_3726"/>
<reference evidence="2 3" key="1">
    <citation type="submission" date="2008-07" db="EMBL/GenBank/DDBJ databases">
        <authorList>
            <person name="Tandeau de Marsac N."/>
            <person name="Ferriera S."/>
            <person name="Johnson J."/>
            <person name="Kravitz S."/>
            <person name="Beeson K."/>
            <person name="Sutton G."/>
            <person name="Rogers Y.-H."/>
            <person name="Friedman R."/>
            <person name="Frazier M."/>
            <person name="Venter J.C."/>
        </authorList>
    </citation>
    <scope>NUCLEOTIDE SEQUENCE [LARGE SCALE GENOMIC DNA]</scope>
    <source>
        <strain evidence="2 3">PCC 7420</strain>
    </source>
</reference>